<keyword evidence="1" id="KW-1133">Transmembrane helix</keyword>
<feature type="transmembrane region" description="Helical" evidence="1">
    <location>
        <begin position="107"/>
        <end position="127"/>
    </location>
</feature>
<dbReference type="AlphaFoldDB" id="A0AB74U060"/>
<keyword evidence="1" id="KW-0472">Membrane</keyword>
<dbReference type="EMBL" id="CP142434">
    <property type="protein sequence ID" value="XBC47164.1"/>
    <property type="molecule type" value="Genomic_DNA"/>
</dbReference>
<sequence>MKEMGRVFYLLLLIVLFLTPFFVLYHHRWLNDTLKESGLKLKTPDLVTIFLFFTIYLFSSIVFGTSGFLWFIVVICLCAIGLVTYYLRNKQTIEYIRFLRVWWRMTFLIGMLFYVICGVAAIITLSGR</sequence>
<dbReference type="Pfam" id="PF11877">
    <property type="entry name" value="DUF3397"/>
    <property type="match status" value="1"/>
</dbReference>
<gene>
    <name evidence="3" type="ORF">VUQ07_08955</name>
    <name evidence="2" type="ORF">VUQ09_06110</name>
</gene>
<evidence type="ECO:0000256" key="1">
    <source>
        <dbReference type="SAM" id="Phobius"/>
    </source>
</evidence>
<evidence type="ECO:0000313" key="3">
    <source>
        <dbReference type="EMBL" id="XBC51332.1"/>
    </source>
</evidence>
<feature type="transmembrane region" description="Helical" evidence="1">
    <location>
        <begin position="46"/>
        <end position="63"/>
    </location>
</feature>
<dbReference type="InterPro" id="IPR024515">
    <property type="entry name" value="DUF3397"/>
</dbReference>
<organism evidence="3">
    <name type="scientific">Dolosigranulum savutiense</name>
    <dbReference type="NCBI Taxonomy" id="3110288"/>
    <lineage>
        <taxon>Bacteria</taxon>
        <taxon>Bacillati</taxon>
        <taxon>Bacillota</taxon>
        <taxon>Bacilli</taxon>
        <taxon>Lactobacillales</taxon>
        <taxon>Carnobacteriaceae</taxon>
        <taxon>Dolosigranulum</taxon>
    </lineage>
</organism>
<feature type="transmembrane region" description="Helical" evidence="1">
    <location>
        <begin position="6"/>
        <end position="25"/>
    </location>
</feature>
<reference evidence="3" key="1">
    <citation type="submission" date="2023-12" db="EMBL/GenBank/DDBJ databases">
        <title>Dolosigranulum savutii sp. nov. isolated from human upper respiratory samples collected in Botswana.</title>
        <authorList>
            <person name="Kelly M.S."/>
        </authorList>
    </citation>
    <scope>NUCLEOTIDE SEQUENCE</scope>
    <source>
        <strain evidence="3">MSK211</strain>
        <strain evidence="2">MSK312</strain>
    </source>
</reference>
<feature type="transmembrane region" description="Helical" evidence="1">
    <location>
        <begin position="69"/>
        <end position="87"/>
    </location>
</feature>
<name>A0AB74U060_9LACT</name>
<accession>A0AB74U060</accession>
<evidence type="ECO:0000313" key="2">
    <source>
        <dbReference type="EMBL" id="XBC47164.1"/>
    </source>
</evidence>
<protein>
    <submittedName>
        <fullName evidence="3">DUF3397 family protein</fullName>
    </submittedName>
</protein>
<dbReference type="EMBL" id="CP142436">
    <property type="protein sequence ID" value="XBC51332.1"/>
    <property type="molecule type" value="Genomic_DNA"/>
</dbReference>
<keyword evidence="1" id="KW-0812">Transmembrane</keyword>
<proteinExistence type="predicted"/>
<dbReference type="RefSeq" id="WP_347297345.1">
    <property type="nucleotide sequence ID" value="NZ_CP142434.1"/>
</dbReference>